<dbReference type="GeneID" id="9042655"/>
<organism evidence="3">
    <name type="scientific">Perkinsus marinus (strain ATCC 50983 / TXsc)</name>
    <dbReference type="NCBI Taxonomy" id="423536"/>
    <lineage>
        <taxon>Eukaryota</taxon>
        <taxon>Sar</taxon>
        <taxon>Alveolata</taxon>
        <taxon>Perkinsozoa</taxon>
        <taxon>Perkinsea</taxon>
        <taxon>Perkinsida</taxon>
        <taxon>Perkinsidae</taxon>
        <taxon>Perkinsus</taxon>
    </lineage>
</organism>
<dbReference type="AlphaFoldDB" id="C5LCJ7"/>
<feature type="region of interest" description="Disordered" evidence="1">
    <location>
        <begin position="1"/>
        <end position="26"/>
    </location>
</feature>
<evidence type="ECO:0000256" key="1">
    <source>
        <dbReference type="SAM" id="MobiDB-lite"/>
    </source>
</evidence>
<dbReference type="RefSeq" id="XP_002773864.1">
    <property type="nucleotide sequence ID" value="XM_002773818.1"/>
</dbReference>
<dbReference type="EMBL" id="GG680918">
    <property type="protein sequence ID" value="EER05680.1"/>
    <property type="molecule type" value="Genomic_DNA"/>
</dbReference>
<reference evidence="2 3" key="1">
    <citation type="submission" date="2008-07" db="EMBL/GenBank/DDBJ databases">
        <authorList>
            <person name="El-Sayed N."/>
            <person name="Caler E."/>
            <person name="Inman J."/>
            <person name="Amedeo P."/>
            <person name="Hass B."/>
            <person name="Wortman J."/>
        </authorList>
    </citation>
    <scope>NUCLEOTIDE SEQUENCE [LARGE SCALE GENOMIC DNA]</scope>
    <source>
        <strain evidence="3">ATCC 50983 / TXsc</strain>
    </source>
</reference>
<proteinExistence type="predicted"/>
<keyword evidence="3" id="KW-1185">Reference proteome</keyword>
<name>C5LCJ7_PERM5</name>
<protein>
    <submittedName>
        <fullName evidence="2">Uncharacterized protein</fullName>
    </submittedName>
</protein>
<gene>
    <name evidence="2" type="ORF">Pmar_PMAR011726</name>
</gene>
<evidence type="ECO:0000313" key="2">
    <source>
        <dbReference type="EMBL" id="EER05680.1"/>
    </source>
</evidence>
<accession>C5LCJ7</accession>
<dbReference type="Proteomes" id="UP000007800">
    <property type="component" value="Unassembled WGS sequence"/>
</dbReference>
<sequence length="290" mass="32967">MASCSSDTGNLRKDEEEEEEGRLKVMSNNPDYELLSYSACIPSEPLQEETPIGEYKYHAVEDHDNRAAALQRVLLERRALSRDMVRLQDSLMAKTQENLLLRGKLGISELELDRKEDIIRECNPVIIIITYRLHADNNRLLCVVQANGLDIGGGGGGNKHHRSMVSSPATTTASIESECVIPQSKPMSAEEEYFRMVVLAVKLNSTYLDNLGLFDPKDLYGRACEEKVPFHQWHRWVESQMIRGVYRPLAGSAPGVDSEEVGRKSTQDDDHLQQAGYNRDCTEWWQWLLW</sequence>
<dbReference type="InParanoid" id="C5LCJ7"/>
<evidence type="ECO:0000313" key="3">
    <source>
        <dbReference type="Proteomes" id="UP000007800"/>
    </source>
</evidence>
<dbReference type="OrthoDB" id="313579at2759"/>